<keyword evidence="2" id="KW-1185">Reference proteome</keyword>
<dbReference type="EMBL" id="BTRK01000002">
    <property type="protein sequence ID" value="GMR37809.1"/>
    <property type="molecule type" value="Genomic_DNA"/>
</dbReference>
<feature type="non-terminal residue" evidence="1">
    <location>
        <position position="1"/>
    </location>
</feature>
<proteinExistence type="predicted"/>
<reference evidence="2" key="1">
    <citation type="submission" date="2022-10" db="EMBL/GenBank/DDBJ databases">
        <title>Genome assembly of Pristionchus species.</title>
        <authorList>
            <person name="Yoshida K."/>
            <person name="Sommer R.J."/>
        </authorList>
    </citation>
    <scope>NUCLEOTIDE SEQUENCE [LARGE SCALE GENOMIC DNA]</scope>
    <source>
        <strain evidence="2">RS5460</strain>
    </source>
</reference>
<comment type="caution">
    <text evidence="1">The sequence shown here is derived from an EMBL/GenBank/DDBJ whole genome shotgun (WGS) entry which is preliminary data.</text>
</comment>
<dbReference type="AlphaFoldDB" id="A0AAN4ZD71"/>
<evidence type="ECO:0000313" key="1">
    <source>
        <dbReference type="EMBL" id="GMR37809.1"/>
    </source>
</evidence>
<sequence length="157" mass="19087">RLKLFETIRSFNEGDTIEGYRIWADIFKLYSNKDWTDYRITVNNMTDEEIQAVRRFMSSTDWLVASTIEDIWRVILSGLVYFRIEVLPEFFKVLDPPRIEIEVLLQIVYFEDCVYHSSKQRENPNYRVNHELAQGCEHFWWTVEDKELWADYEEDVR</sequence>
<dbReference type="Proteomes" id="UP001328107">
    <property type="component" value="Unassembled WGS sequence"/>
</dbReference>
<name>A0AAN4ZD71_9BILA</name>
<accession>A0AAN4ZD71</accession>
<organism evidence="1 2">
    <name type="scientific">Pristionchus mayeri</name>
    <dbReference type="NCBI Taxonomy" id="1317129"/>
    <lineage>
        <taxon>Eukaryota</taxon>
        <taxon>Metazoa</taxon>
        <taxon>Ecdysozoa</taxon>
        <taxon>Nematoda</taxon>
        <taxon>Chromadorea</taxon>
        <taxon>Rhabditida</taxon>
        <taxon>Rhabditina</taxon>
        <taxon>Diplogasteromorpha</taxon>
        <taxon>Diplogasteroidea</taxon>
        <taxon>Neodiplogasteridae</taxon>
        <taxon>Pristionchus</taxon>
    </lineage>
</organism>
<evidence type="ECO:0000313" key="2">
    <source>
        <dbReference type="Proteomes" id="UP001328107"/>
    </source>
</evidence>
<protein>
    <submittedName>
        <fullName evidence="1">Uncharacterized protein</fullName>
    </submittedName>
</protein>
<feature type="non-terminal residue" evidence="1">
    <location>
        <position position="157"/>
    </location>
</feature>
<gene>
    <name evidence="1" type="ORF">PMAYCL1PPCAC_08004</name>
</gene>